<evidence type="ECO:0000259" key="5">
    <source>
        <dbReference type="PROSITE" id="PS50048"/>
    </source>
</evidence>
<dbReference type="CDD" id="cd00067">
    <property type="entry name" value="GAL4"/>
    <property type="match status" value="1"/>
</dbReference>
<feature type="region of interest" description="Disordered" evidence="2">
    <location>
        <begin position="82"/>
        <end position="106"/>
    </location>
</feature>
<proteinExistence type="predicted"/>
<keyword evidence="1" id="KW-1015">Disulfide bond</keyword>
<feature type="compositionally biased region" description="Low complexity" evidence="2">
    <location>
        <begin position="355"/>
        <end position="369"/>
    </location>
</feature>
<dbReference type="InterPro" id="IPR036864">
    <property type="entry name" value="Zn2-C6_fun-type_DNA-bd_sf"/>
</dbReference>
<evidence type="ECO:0000256" key="1">
    <source>
        <dbReference type="PROSITE-ProRule" id="PRU00076"/>
    </source>
</evidence>
<feature type="disulfide bond" evidence="1">
    <location>
        <begin position="194"/>
        <end position="203"/>
    </location>
</feature>
<dbReference type="PROSITE" id="PS00022">
    <property type="entry name" value="EGF_1"/>
    <property type="match status" value="1"/>
</dbReference>
<comment type="caution">
    <text evidence="6">The sequence shown here is derived from an EMBL/GenBank/DDBJ whole genome shotgun (WGS) entry which is preliminary data.</text>
</comment>
<keyword evidence="7" id="KW-1185">Reference proteome</keyword>
<comment type="caution">
    <text evidence="1">Lacks conserved residue(s) required for the propagation of feature annotation.</text>
</comment>
<feature type="compositionally biased region" description="Basic residues" evidence="2">
    <location>
        <begin position="570"/>
        <end position="584"/>
    </location>
</feature>
<keyword evidence="1" id="KW-0245">EGF-like domain</keyword>
<dbReference type="SUPFAM" id="SSF57196">
    <property type="entry name" value="EGF/Laminin"/>
    <property type="match status" value="1"/>
</dbReference>
<feature type="region of interest" description="Disordered" evidence="2">
    <location>
        <begin position="740"/>
        <end position="789"/>
    </location>
</feature>
<feature type="compositionally biased region" description="Low complexity" evidence="2">
    <location>
        <begin position="388"/>
        <end position="407"/>
    </location>
</feature>
<dbReference type="InterPro" id="IPR001138">
    <property type="entry name" value="Zn2Cys6_DnaBD"/>
</dbReference>
<dbReference type="Pfam" id="PF00172">
    <property type="entry name" value="Zn_clus"/>
    <property type="match status" value="1"/>
</dbReference>
<dbReference type="EMBL" id="JAFCMP010000124">
    <property type="protein sequence ID" value="KAG5185644.1"/>
    <property type="molecule type" value="Genomic_DNA"/>
</dbReference>
<keyword evidence="3" id="KW-0732">Signal</keyword>
<sequence length="789" mass="81735">MWRSRIALVACLSLLSLLPGTTAAPDLAAVDSEKRTGLQSEEVACVVAAGTDAAAPGCGTAAAGNDDSDEGATAAALETASRRLKGPPDTKCQLATAPNPAVQATPTPPPPLVCGAGQQPCGAWSASGGAGGPNSVCCDRDSECIVTGVWQGSSTGCRRKDRITTCDPNPCSNGGICALWSSSTFNTVVFQCECLADWEGVKCATRKTVPYAPPVYTVPTPPMKQVYTDSTIIQAEDFSNRGGEGVDYHNIPKGEPGPKSNVLRSTAISLEWFPFNQGSSGAEQSTVVSWTGPGEWLRYEINVVTAGTYEPVYIIARGVVTPAPVGFSFLVDPPATPFKESADRRCRNNPKKMQTDQSTQRQSAAQQQAGLDPPAAEALPKQEDKPPDAAATQQQPDARGPPAAAGAKVPQLRRSCNLCVQLKRKCSGDSPCTLCVRKGIECVRAFKRPSGPAKGTRYVTGKRFKRALLGGQPEAVAKMQQHLQQRAAKGSRRGAAQLLTYQQAAAAAAANGLAGLGSGGVLGRAGLSGRASDGPGGAPIRRSPHLGHGSGGALRGATAAAVAHAASWGRRQRQRWRRRRRRHGSAQEDFGMTSQGSAEQCYSDSSGGGEAQYTVPHGVKAEANGGALGWPGGYQGMMGSIAAYHHQQQQRAQLYSLQQQHQQQYGLSAAAQHMQQVSSLGGPAPNIRNSMFVVSNDMGARGALEAADAFGGGGAGDISLAPLQQGGRINWLHQQLLDGGGSGSGGAGGSKAFAHDGSVDGSGGGDGADVPSPSLEFVPSAEPVANQYH</sequence>
<dbReference type="Proteomes" id="UP000664859">
    <property type="component" value="Unassembled WGS sequence"/>
</dbReference>
<dbReference type="AlphaFoldDB" id="A0A835Z8Y1"/>
<dbReference type="Gene3D" id="4.10.240.10">
    <property type="entry name" value="Zn(2)-C6 fungal-type DNA-binding domain"/>
    <property type="match status" value="1"/>
</dbReference>
<dbReference type="SUPFAM" id="SSF49785">
    <property type="entry name" value="Galactose-binding domain-like"/>
    <property type="match status" value="1"/>
</dbReference>
<dbReference type="InterPro" id="IPR008979">
    <property type="entry name" value="Galactose-bd-like_sf"/>
</dbReference>
<dbReference type="SMART" id="SM00181">
    <property type="entry name" value="EGF"/>
    <property type="match status" value="1"/>
</dbReference>
<feature type="domain" description="EGF-like" evidence="4">
    <location>
        <begin position="162"/>
        <end position="204"/>
    </location>
</feature>
<accession>A0A835Z8Y1</accession>
<feature type="domain" description="Zn(2)-C6 fungal-type" evidence="5">
    <location>
        <begin position="415"/>
        <end position="444"/>
    </location>
</feature>
<feature type="compositionally biased region" description="Low complexity" evidence="2">
    <location>
        <begin position="555"/>
        <end position="566"/>
    </location>
</feature>
<feature type="region of interest" description="Disordered" evidence="2">
    <location>
        <begin position="332"/>
        <end position="407"/>
    </location>
</feature>
<reference evidence="6" key="1">
    <citation type="submission" date="2021-02" db="EMBL/GenBank/DDBJ databases">
        <title>First Annotated Genome of the Yellow-green Alga Tribonema minus.</title>
        <authorList>
            <person name="Mahan K.M."/>
        </authorList>
    </citation>
    <scope>NUCLEOTIDE SEQUENCE</scope>
    <source>
        <strain evidence="6">UTEX B ZZ1240</strain>
    </source>
</reference>
<dbReference type="OrthoDB" id="2123952at2759"/>
<feature type="signal peptide" evidence="3">
    <location>
        <begin position="1"/>
        <end position="23"/>
    </location>
</feature>
<dbReference type="PROSITE" id="PS50048">
    <property type="entry name" value="ZN2_CY6_FUNGAL_2"/>
    <property type="match status" value="1"/>
</dbReference>
<evidence type="ECO:0000256" key="3">
    <source>
        <dbReference type="SAM" id="SignalP"/>
    </source>
</evidence>
<dbReference type="PROSITE" id="PS50026">
    <property type="entry name" value="EGF_3"/>
    <property type="match status" value="1"/>
</dbReference>
<dbReference type="InterPro" id="IPR000742">
    <property type="entry name" value="EGF"/>
</dbReference>
<evidence type="ECO:0008006" key="8">
    <source>
        <dbReference type="Google" id="ProtNLM"/>
    </source>
</evidence>
<feature type="chain" id="PRO_5032293789" description="Zn(2)-C6 fungal-type domain-containing protein" evidence="3">
    <location>
        <begin position="24"/>
        <end position="789"/>
    </location>
</feature>
<dbReference type="GO" id="GO:0000981">
    <property type="term" value="F:DNA-binding transcription factor activity, RNA polymerase II-specific"/>
    <property type="evidence" value="ECO:0007669"/>
    <property type="project" value="InterPro"/>
</dbReference>
<evidence type="ECO:0000259" key="4">
    <source>
        <dbReference type="PROSITE" id="PS50026"/>
    </source>
</evidence>
<feature type="region of interest" description="Disordered" evidence="2">
    <location>
        <begin position="529"/>
        <end position="609"/>
    </location>
</feature>
<dbReference type="CDD" id="cd00054">
    <property type="entry name" value="EGF_CA"/>
    <property type="match status" value="1"/>
</dbReference>
<dbReference type="GO" id="GO:0008270">
    <property type="term" value="F:zinc ion binding"/>
    <property type="evidence" value="ECO:0007669"/>
    <property type="project" value="InterPro"/>
</dbReference>
<feature type="compositionally biased region" description="Polar residues" evidence="2">
    <location>
        <begin position="592"/>
        <end position="605"/>
    </location>
</feature>
<evidence type="ECO:0000313" key="7">
    <source>
        <dbReference type="Proteomes" id="UP000664859"/>
    </source>
</evidence>
<evidence type="ECO:0000313" key="6">
    <source>
        <dbReference type="EMBL" id="KAG5185644.1"/>
    </source>
</evidence>
<dbReference type="Gene3D" id="2.10.25.10">
    <property type="entry name" value="Laminin"/>
    <property type="match status" value="1"/>
</dbReference>
<dbReference type="Gene3D" id="2.60.120.260">
    <property type="entry name" value="Galactose-binding domain-like"/>
    <property type="match status" value="1"/>
</dbReference>
<feature type="compositionally biased region" description="Low complexity" evidence="2">
    <location>
        <begin position="95"/>
        <end position="105"/>
    </location>
</feature>
<dbReference type="SUPFAM" id="SSF57701">
    <property type="entry name" value="Zn2/Cys6 DNA-binding domain"/>
    <property type="match status" value="1"/>
</dbReference>
<gene>
    <name evidence="6" type="ORF">JKP88DRAFT_262619</name>
</gene>
<evidence type="ECO:0000256" key="2">
    <source>
        <dbReference type="SAM" id="MobiDB-lite"/>
    </source>
</evidence>
<name>A0A835Z8Y1_9STRA</name>
<organism evidence="6 7">
    <name type="scientific">Tribonema minus</name>
    <dbReference type="NCBI Taxonomy" id="303371"/>
    <lineage>
        <taxon>Eukaryota</taxon>
        <taxon>Sar</taxon>
        <taxon>Stramenopiles</taxon>
        <taxon>Ochrophyta</taxon>
        <taxon>PX clade</taxon>
        <taxon>Xanthophyceae</taxon>
        <taxon>Tribonematales</taxon>
        <taxon>Tribonemataceae</taxon>
        <taxon>Tribonema</taxon>
    </lineage>
</organism>
<protein>
    <recommendedName>
        <fullName evidence="8">Zn(2)-C6 fungal-type domain-containing protein</fullName>
    </recommendedName>
</protein>
<feature type="compositionally biased region" description="Gly residues" evidence="2">
    <location>
        <begin position="740"/>
        <end position="749"/>
    </location>
</feature>